<keyword evidence="2 7" id="KW-0812">Transmembrane</keyword>
<keyword evidence="6 7" id="KW-0961">Cell wall biogenesis/degradation</keyword>
<gene>
    <name evidence="7" type="primary">mltG</name>
    <name evidence="9" type="ORF">HNR73_002150</name>
</gene>
<accession>A0A841FQR1</accession>
<dbReference type="GO" id="GO:0071555">
    <property type="term" value="P:cell wall organization"/>
    <property type="evidence" value="ECO:0007669"/>
    <property type="project" value="UniProtKB-KW"/>
</dbReference>
<dbReference type="HAMAP" id="MF_02065">
    <property type="entry name" value="MltG"/>
    <property type="match status" value="1"/>
</dbReference>
<dbReference type="PANTHER" id="PTHR30518">
    <property type="entry name" value="ENDOLYTIC MUREIN TRANSGLYCOSYLASE"/>
    <property type="match status" value="1"/>
</dbReference>
<dbReference type="EC" id="4.2.2.29" evidence="7"/>
<comment type="subcellular location">
    <subcellularLocation>
        <location evidence="7">Cell membrane</location>
        <topology evidence="7">Single-pass membrane protein</topology>
    </subcellularLocation>
</comment>
<name>A0A841FQR1_9ACTN</name>
<evidence type="ECO:0000256" key="8">
    <source>
        <dbReference type="SAM" id="MobiDB-lite"/>
    </source>
</evidence>
<keyword evidence="10" id="KW-1185">Reference proteome</keyword>
<comment type="caution">
    <text evidence="9">The sequence shown here is derived from an EMBL/GenBank/DDBJ whole genome shotgun (WGS) entry which is preliminary data.</text>
</comment>
<evidence type="ECO:0000256" key="5">
    <source>
        <dbReference type="ARBA" id="ARBA00023239"/>
    </source>
</evidence>
<proteinExistence type="inferred from homology"/>
<protein>
    <recommendedName>
        <fullName evidence="7">Endolytic murein transglycosylase</fullName>
        <ecNumber evidence="7">4.2.2.29</ecNumber>
    </recommendedName>
    <alternativeName>
        <fullName evidence="7">Peptidoglycan lytic transglycosylase</fullName>
    </alternativeName>
    <alternativeName>
        <fullName evidence="7">Peptidoglycan polymerization terminase</fullName>
    </alternativeName>
</protein>
<dbReference type="InterPro" id="IPR003770">
    <property type="entry name" value="MLTG-like"/>
</dbReference>
<dbReference type="GO" id="GO:0009252">
    <property type="term" value="P:peptidoglycan biosynthetic process"/>
    <property type="evidence" value="ECO:0007669"/>
    <property type="project" value="UniProtKB-UniRule"/>
</dbReference>
<evidence type="ECO:0000313" key="9">
    <source>
        <dbReference type="EMBL" id="MBB6034300.1"/>
    </source>
</evidence>
<feature type="region of interest" description="Disordered" evidence="8">
    <location>
        <begin position="1"/>
        <end position="26"/>
    </location>
</feature>
<dbReference type="Proteomes" id="UP000548476">
    <property type="component" value="Unassembled WGS sequence"/>
</dbReference>
<dbReference type="EMBL" id="JACHGT010000004">
    <property type="protein sequence ID" value="MBB6034300.1"/>
    <property type="molecule type" value="Genomic_DNA"/>
</dbReference>
<comment type="catalytic activity">
    <reaction evidence="7">
        <text>a peptidoglycan chain = a peptidoglycan chain with N-acetyl-1,6-anhydromuramyl-[peptide] at the reducing end + a peptidoglycan chain with N-acetylglucosamine at the non-reducing end.</text>
        <dbReference type="EC" id="4.2.2.29"/>
    </reaction>
</comment>
<sequence length="383" mass="42450">MSVHGDSRRPRPGERRPRGHRRKKKRRTGLILTLVLVLGAGLLVGGWVVYGKLTDTAPDYEGEGTGEVLVTVEPDANLSDIADVLFENDVVKSPGAFVNATMSNPQATSIGPGTYKLRKQMSGKAALDLLLKPESRVVDGFIVKEGWQTFRIYKELSKKFDIPVEDFEDAAKDTEELGIDPSWYTRADGKKAAKGLEGFLYPATYELNEDMKPAEMLREMVTKFMAVADADGLRDLAEEKNVAPYEALIIASIIQGEGIEKDFGKISRVIWNRLDPEIWDPPFLNMDSTTNYWRELNGEKRKDNLTDEENHDPDNPYQTYGNLGLPPGPIGNPGKAALDAAFAPEDGPWLYFVKIDKEGNSAFAVTEAEHQANVDKAIENGAY</sequence>
<evidence type="ECO:0000256" key="7">
    <source>
        <dbReference type="HAMAP-Rule" id="MF_02065"/>
    </source>
</evidence>
<feature type="transmembrane region" description="Helical" evidence="7">
    <location>
        <begin position="30"/>
        <end position="50"/>
    </location>
</feature>
<feature type="compositionally biased region" description="Basic and acidic residues" evidence="8">
    <location>
        <begin position="1"/>
        <end position="16"/>
    </location>
</feature>
<keyword evidence="4 7" id="KW-0472">Membrane</keyword>
<evidence type="ECO:0000256" key="1">
    <source>
        <dbReference type="ARBA" id="ARBA00022475"/>
    </source>
</evidence>
<comment type="similarity">
    <text evidence="7">Belongs to the transglycosylase MltG family.</text>
</comment>
<evidence type="ECO:0000256" key="2">
    <source>
        <dbReference type="ARBA" id="ARBA00022692"/>
    </source>
</evidence>
<dbReference type="GO" id="GO:0008932">
    <property type="term" value="F:lytic endotransglycosylase activity"/>
    <property type="evidence" value="ECO:0007669"/>
    <property type="project" value="UniProtKB-UniRule"/>
</dbReference>
<keyword evidence="3 7" id="KW-1133">Transmembrane helix</keyword>
<dbReference type="Gene3D" id="3.30.1490.480">
    <property type="entry name" value="Endolytic murein transglycosylase"/>
    <property type="match status" value="1"/>
</dbReference>
<keyword evidence="5 7" id="KW-0456">Lyase</keyword>
<dbReference type="GO" id="GO:0005886">
    <property type="term" value="C:plasma membrane"/>
    <property type="evidence" value="ECO:0007669"/>
    <property type="project" value="UniProtKB-SubCell"/>
</dbReference>
<dbReference type="NCBIfam" id="TIGR00247">
    <property type="entry name" value="endolytic transglycosylase MltG"/>
    <property type="match status" value="1"/>
</dbReference>
<reference evidence="9 10" key="1">
    <citation type="submission" date="2020-08" db="EMBL/GenBank/DDBJ databases">
        <title>Genomic Encyclopedia of Type Strains, Phase IV (KMG-IV): sequencing the most valuable type-strain genomes for metagenomic binning, comparative biology and taxonomic classification.</title>
        <authorList>
            <person name="Goeker M."/>
        </authorList>
    </citation>
    <scope>NUCLEOTIDE SEQUENCE [LARGE SCALE GENOMIC DNA]</scope>
    <source>
        <strain evidence="9 10">YIM 65646</strain>
    </source>
</reference>
<organism evidence="9 10">
    <name type="scientific">Phytomonospora endophytica</name>
    <dbReference type="NCBI Taxonomy" id="714109"/>
    <lineage>
        <taxon>Bacteria</taxon>
        <taxon>Bacillati</taxon>
        <taxon>Actinomycetota</taxon>
        <taxon>Actinomycetes</taxon>
        <taxon>Micromonosporales</taxon>
        <taxon>Micromonosporaceae</taxon>
        <taxon>Phytomonospora</taxon>
    </lineage>
</organism>
<dbReference type="RefSeq" id="WP_184787170.1">
    <property type="nucleotide sequence ID" value="NZ_BONT01000045.1"/>
</dbReference>
<keyword evidence="1 7" id="KW-1003">Cell membrane</keyword>
<feature type="site" description="Important for catalytic activity" evidence="7">
    <location>
        <position position="257"/>
    </location>
</feature>
<evidence type="ECO:0000256" key="4">
    <source>
        <dbReference type="ARBA" id="ARBA00023136"/>
    </source>
</evidence>
<comment type="function">
    <text evidence="7">Functions as a peptidoglycan terminase that cleaves nascent peptidoglycan strands endolytically to terminate their elongation.</text>
</comment>
<dbReference type="Pfam" id="PF02618">
    <property type="entry name" value="YceG"/>
    <property type="match status" value="1"/>
</dbReference>
<feature type="compositionally biased region" description="Basic residues" evidence="8">
    <location>
        <begin position="17"/>
        <end position="26"/>
    </location>
</feature>
<evidence type="ECO:0000313" key="10">
    <source>
        <dbReference type="Proteomes" id="UP000548476"/>
    </source>
</evidence>
<dbReference type="PANTHER" id="PTHR30518:SF2">
    <property type="entry name" value="ENDOLYTIC MUREIN TRANSGLYCOSYLASE"/>
    <property type="match status" value="1"/>
</dbReference>
<evidence type="ECO:0000256" key="3">
    <source>
        <dbReference type="ARBA" id="ARBA00022989"/>
    </source>
</evidence>
<evidence type="ECO:0000256" key="6">
    <source>
        <dbReference type="ARBA" id="ARBA00023316"/>
    </source>
</evidence>
<dbReference type="AlphaFoldDB" id="A0A841FQR1"/>